<proteinExistence type="predicted"/>
<gene>
    <name evidence="1" type="ORF">F511_21038</name>
</gene>
<dbReference type="AlphaFoldDB" id="A0A2Z7AN23"/>
<evidence type="ECO:0000313" key="2">
    <source>
        <dbReference type="Proteomes" id="UP000250235"/>
    </source>
</evidence>
<sequence length="83" mass="9243">MYAANLFMEVRSSIFCISPSSAIGKDPLEGFDYNNPRCNPLLLPAAARTPSNHCTPARKLRVSNSLLYCLSEKGYRHFFSVSV</sequence>
<dbReference type="EMBL" id="KV015623">
    <property type="protein sequence ID" value="KZV20524.1"/>
    <property type="molecule type" value="Genomic_DNA"/>
</dbReference>
<protein>
    <submittedName>
        <fullName evidence="1">Uncharacterized protein</fullName>
    </submittedName>
</protein>
<reference evidence="1 2" key="1">
    <citation type="journal article" date="2015" name="Proc. Natl. Acad. Sci. U.S.A.">
        <title>The resurrection genome of Boea hygrometrica: A blueprint for survival of dehydration.</title>
        <authorList>
            <person name="Xiao L."/>
            <person name="Yang G."/>
            <person name="Zhang L."/>
            <person name="Yang X."/>
            <person name="Zhao S."/>
            <person name="Ji Z."/>
            <person name="Zhou Q."/>
            <person name="Hu M."/>
            <person name="Wang Y."/>
            <person name="Chen M."/>
            <person name="Xu Y."/>
            <person name="Jin H."/>
            <person name="Xiao X."/>
            <person name="Hu G."/>
            <person name="Bao F."/>
            <person name="Hu Y."/>
            <person name="Wan P."/>
            <person name="Li L."/>
            <person name="Deng X."/>
            <person name="Kuang T."/>
            <person name="Xiang C."/>
            <person name="Zhu J.K."/>
            <person name="Oliver M.J."/>
            <person name="He Y."/>
        </authorList>
    </citation>
    <scope>NUCLEOTIDE SEQUENCE [LARGE SCALE GENOMIC DNA]</scope>
    <source>
        <strain evidence="2">cv. XS01</strain>
    </source>
</reference>
<organism evidence="1 2">
    <name type="scientific">Dorcoceras hygrometricum</name>
    <dbReference type="NCBI Taxonomy" id="472368"/>
    <lineage>
        <taxon>Eukaryota</taxon>
        <taxon>Viridiplantae</taxon>
        <taxon>Streptophyta</taxon>
        <taxon>Embryophyta</taxon>
        <taxon>Tracheophyta</taxon>
        <taxon>Spermatophyta</taxon>
        <taxon>Magnoliopsida</taxon>
        <taxon>eudicotyledons</taxon>
        <taxon>Gunneridae</taxon>
        <taxon>Pentapetalae</taxon>
        <taxon>asterids</taxon>
        <taxon>lamiids</taxon>
        <taxon>Lamiales</taxon>
        <taxon>Gesneriaceae</taxon>
        <taxon>Didymocarpoideae</taxon>
        <taxon>Trichosporeae</taxon>
        <taxon>Loxocarpinae</taxon>
        <taxon>Dorcoceras</taxon>
    </lineage>
</organism>
<name>A0A2Z7AN23_9LAMI</name>
<accession>A0A2Z7AN23</accession>
<evidence type="ECO:0000313" key="1">
    <source>
        <dbReference type="EMBL" id="KZV20524.1"/>
    </source>
</evidence>
<dbReference type="Proteomes" id="UP000250235">
    <property type="component" value="Unassembled WGS sequence"/>
</dbReference>
<keyword evidence="2" id="KW-1185">Reference proteome</keyword>